<reference evidence="2" key="2">
    <citation type="journal article" date="2015" name="Data Brief">
        <title>Shoot transcriptome of the giant reed, Arundo donax.</title>
        <authorList>
            <person name="Barrero R.A."/>
            <person name="Guerrero F.D."/>
            <person name="Moolhuijzen P."/>
            <person name="Goolsby J.A."/>
            <person name="Tidwell J."/>
            <person name="Bellgard S.E."/>
            <person name="Bellgard M.I."/>
        </authorList>
    </citation>
    <scope>NUCLEOTIDE SEQUENCE</scope>
    <source>
        <tissue evidence="2">Shoot tissue taken approximately 20 cm above the soil surface</tissue>
    </source>
</reference>
<dbReference type="GO" id="GO:0030983">
    <property type="term" value="F:mismatched DNA binding"/>
    <property type="evidence" value="ECO:0007669"/>
    <property type="project" value="TreeGrafter"/>
</dbReference>
<dbReference type="EMBL" id="GBRH01214587">
    <property type="protein sequence ID" value="JAD83308.1"/>
    <property type="molecule type" value="Transcribed_RNA"/>
</dbReference>
<evidence type="ECO:0000259" key="1">
    <source>
        <dbReference type="Pfam" id="PF16278"/>
    </source>
</evidence>
<dbReference type="EMBL" id="GBRH01191995">
    <property type="protein sequence ID" value="JAE05901.1"/>
    <property type="molecule type" value="Transcribed_RNA"/>
</dbReference>
<dbReference type="PANTHER" id="PTHR12486:SF4">
    <property type="entry name" value="APRATAXIN"/>
    <property type="match status" value="1"/>
</dbReference>
<dbReference type="GO" id="GO:1990165">
    <property type="term" value="F:single-strand break-containing DNA binding"/>
    <property type="evidence" value="ECO:0007669"/>
    <property type="project" value="TreeGrafter"/>
</dbReference>
<dbReference type="PANTHER" id="PTHR12486">
    <property type="entry name" value="APRATAXIN-RELATED"/>
    <property type="match status" value="1"/>
</dbReference>
<dbReference type="Pfam" id="PF16278">
    <property type="entry name" value="zf-C2HE"/>
    <property type="match status" value="1"/>
</dbReference>
<dbReference type="GO" id="GO:0003725">
    <property type="term" value="F:double-stranded RNA binding"/>
    <property type="evidence" value="ECO:0007669"/>
    <property type="project" value="TreeGrafter"/>
</dbReference>
<accession>A0A0A9F6X8</accession>
<dbReference type="Gene3D" id="3.30.428.10">
    <property type="entry name" value="HIT-like"/>
    <property type="match status" value="1"/>
</dbReference>
<dbReference type="GO" id="GO:0005634">
    <property type="term" value="C:nucleus"/>
    <property type="evidence" value="ECO:0007669"/>
    <property type="project" value="TreeGrafter"/>
</dbReference>
<dbReference type="GO" id="GO:0003697">
    <property type="term" value="F:single-stranded DNA binding"/>
    <property type="evidence" value="ECO:0007669"/>
    <property type="project" value="TreeGrafter"/>
</dbReference>
<dbReference type="SUPFAM" id="SSF54197">
    <property type="entry name" value="HIT-like"/>
    <property type="match status" value="1"/>
</dbReference>
<name>A0A0A9F6X8_ARUDO</name>
<dbReference type="InterPro" id="IPR036265">
    <property type="entry name" value="HIT-like_sf"/>
</dbReference>
<dbReference type="GO" id="GO:0033699">
    <property type="term" value="F:DNA 5'-adenosine monophosphate hydrolase activity"/>
    <property type="evidence" value="ECO:0007669"/>
    <property type="project" value="TreeGrafter"/>
</dbReference>
<feature type="domain" description="Aprataxin C2HE/C2H2/C2HC zinc finger" evidence="1">
    <location>
        <begin position="37"/>
        <end position="91"/>
    </location>
</feature>
<reference evidence="2" key="1">
    <citation type="submission" date="2014-09" db="EMBL/GenBank/DDBJ databases">
        <authorList>
            <person name="Magalhaes I.L.F."/>
            <person name="Oliveira U."/>
            <person name="Santos F.R."/>
            <person name="Vidigal T.H.D.A."/>
            <person name="Brescovit A.D."/>
            <person name="Santos A.J."/>
        </authorList>
    </citation>
    <scope>NUCLEOTIDE SEQUENCE</scope>
    <source>
        <tissue evidence="2">Shoot tissue taken approximately 20 cm above the soil surface</tissue>
    </source>
</reference>
<proteinExistence type="predicted"/>
<protein>
    <recommendedName>
        <fullName evidence="1">Aprataxin C2HE/C2H2/C2HC zinc finger domain-containing protein</fullName>
    </recommendedName>
</protein>
<dbReference type="GO" id="GO:0000012">
    <property type="term" value="P:single strand break repair"/>
    <property type="evidence" value="ECO:0007669"/>
    <property type="project" value="TreeGrafter"/>
</dbReference>
<dbReference type="InterPro" id="IPR032566">
    <property type="entry name" value="Znf-C2HE"/>
</dbReference>
<evidence type="ECO:0000313" key="2">
    <source>
        <dbReference type="EMBL" id="JAE05901.1"/>
    </source>
</evidence>
<dbReference type="AlphaFoldDB" id="A0A0A9F6X8"/>
<sequence length="117" mass="13449">MSWFLQVPSMRQLHLHVISQDFNSASLKNKKHWNSFTTAFFLDSVDVIEEIEQHGSATTSRDDKVLAMELRCHRCRSAHPNIPKLKSHIANCKSSFPSHLLQKNRLLSSSTMHMDCT</sequence>
<organism evidence="2">
    <name type="scientific">Arundo donax</name>
    <name type="common">Giant reed</name>
    <name type="synonym">Donax arundinaceus</name>
    <dbReference type="NCBI Taxonomy" id="35708"/>
    <lineage>
        <taxon>Eukaryota</taxon>
        <taxon>Viridiplantae</taxon>
        <taxon>Streptophyta</taxon>
        <taxon>Embryophyta</taxon>
        <taxon>Tracheophyta</taxon>
        <taxon>Spermatophyta</taxon>
        <taxon>Magnoliopsida</taxon>
        <taxon>Liliopsida</taxon>
        <taxon>Poales</taxon>
        <taxon>Poaceae</taxon>
        <taxon>PACMAD clade</taxon>
        <taxon>Arundinoideae</taxon>
        <taxon>Arundineae</taxon>
        <taxon>Arundo</taxon>
    </lineage>
</organism>